<proteinExistence type="predicted"/>
<dbReference type="Proteomes" id="UP001458880">
    <property type="component" value="Unassembled WGS sequence"/>
</dbReference>
<organism evidence="1 2">
    <name type="scientific">Popillia japonica</name>
    <name type="common">Japanese beetle</name>
    <dbReference type="NCBI Taxonomy" id="7064"/>
    <lineage>
        <taxon>Eukaryota</taxon>
        <taxon>Metazoa</taxon>
        <taxon>Ecdysozoa</taxon>
        <taxon>Arthropoda</taxon>
        <taxon>Hexapoda</taxon>
        <taxon>Insecta</taxon>
        <taxon>Pterygota</taxon>
        <taxon>Neoptera</taxon>
        <taxon>Endopterygota</taxon>
        <taxon>Coleoptera</taxon>
        <taxon>Polyphaga</taxon>
        <taxon>Scarabaeiformia</taxon>
        <taxon>Scarabaeidae</taxon>
        <taxon>Rutelinae</taxon>
        <taxon>Popillia</taxon>
    </lineage>
</organism>
<name>A0AAW1JG96_POPJA</name>
<sequence>MPLTREQIADFKVLFQECLADIVQNDVFIQKVAAAIAKTFDQKIDVALKTYSAKWEMLEKENRMLVNKLDQLEQYTRRNSLRTFGVAG</sequence>
<keyword evidence="2" id="KW-1185">Reference proteome</keyword>
<gene>
    <name evidence="1" type="ORF">QE152_g29780</name>
</gene>
<evidence type="ECO:0000313" key="2">
    <source>
        <dbReference type="Proteomes" id="UP001458880"/>
    </source>
</evidence>
<accession>A0AAW1JG96</accession>
<protein>
    <submittedName>
        <fullName evidence="1">Uncharacterized protein</fullName>
    </submittedName>
</protein>
<dbReference type="AlphaFoldDB" id="A0AAW1JG96"/>
<comment type="caution">
    <text evidence="1">The sequence shown here is derived from an EMBL/GenBank/DDBJ whole genome shotgun (WGS) entry which is preliminary data.</text>
</comment>
<dbReference type="EMBL" id="JASPKY010000385">
    <property type="protein sequence ID" value="KAK9702718.1"/>
    <property type="molecule type" value="Genomic_DNA"/>
</dbReference>
<evidence type="ECO:0000313" key="1">
    <source>
        <dbReference type="EMBL" id="KAK9702718.1"/>
    </source>
</evidence>
<reference evidence="1 2" key="1">
    <citation type="journal article" date="2024" name="BMC Genomics">
        <title>De novo assembly and annotation of Popillia japonica's genome with initial clues to its potential as an invasive pest.</title>
        <authorList>
            <person name="Cucini C."/>
            <person name="Boschi S."/>
            <person name="Funari R."/>
            <person name="Cardaioli E."/>
            <person name="Iannotti N."/>
            <person name="Marturano G."/>
            <person name="Paoli F."/>
            <person name="Bruttini M."/>
            <person name="Carapelli A."/>
            <person name="Frati F."/>
            <person name="Nardi F."/>
        </authorList>
    </citation>
    <scope>NUCLEOTIDE SEQUENCE [LARGE SCALE GENOMIC DNA]</scope>
    <source>
        <strain evidence="1">DMR45628</strain>
    </source>
</reference>